<name>A0A8X6NGP6_NEPPI</name>
<protein>
    <submittedName>
        <fullName evidence="1">Uncharacterized protein</fullName>
    </submittedName>
</protein>
<accession>A0A8X6NGP6</accession>
<reference evidence="1" key="1">
    <citation type="submission" date="2020-08" db="EMBL/GenBank/DDBJ databases">
        <title>Multicomponent nature underlies the extraordinary mechanical properties of spider dragline silk.</title>
        <authorList>
            <person name="Kono N."/>
            <person name="Nakamura H."/>
            <person name="Mori M."/>
            <person name="Yoshida Y."/>
            <person name="Ohtoshi R."/>
            <person name="Malay A.D."/>
            <person name="Moran D.A.P."/>
            <person name="Tomita M."/>
            <person name="Numata K."/>
            <person name="Arakawa K."/>
        </authorList>
    </citation>
    <scope>NUCLEOTIDE SEQUENCE</scope>
</reference>
<proteinExistence type="predicted"/>
<evidence type="ECO:0000313" key="1">
    <source>
        <dbReference type="EMBL" id="GFT14296.1"/>
    </source>
</evidence>
<organism evidence="1 2">
    <name type="scientific">Nephila pilipes</name>
    <name type="common">Giant wood spider</name>
    <name type="synonym">Nephila maculata</name>
    <dbReference type="NCBI Taxonomy" id="299642"/>
    <lineage>
        <taxon>Eukaryota</taxon>
        <taxon>Metazoa</taxon>
        <taxon>Ecdysozoa</taxon>
        <taxon>Arthropoda</taxon>
        <taxon>Chelicerata</taxon>
        <taxon>Arachnida</taxon>
        <taxon>Araneae</taxon>
        <taxon>Araneomorphae</taxon>
        <taxon>Entelegynae</taxon>
        <taxon>Araneoidea</taxon>
        <taxon>Nephilidae</taxon>
        <taxon>Nephila</taxon>
    </lineage>
</organism>
<dbReference type="EMBL" id="BMAW01104423">
    <property type="protein sequence ID" value="GFT14296.1"/>
    <property type="molecule type" value="Genomic_DNA"/>
</dbReference>
<keyword evidence="2" id="KW-1185">Reference proteome</keyword>
<dbReference type="OrthoDB" id="10277374at2759"/>
<gene>
    <name evidence="1" type="ORF">NPIL_196031</name>
</gene>
<comment type="caution">
    <text evidence="1">The sequence shown here is derived from an EMBL/GenBank/DDBJ whole genome shotgun (WGS) entry which is preliminary data.</text>
</comment>
<evidence type="ECO:0000313" key="2">
    <source>
        <dbReference type="Proteomes" id="UP000887013"/>
    </source>
</evidence>
<sequence>MASQCHFISFQEAEIYLLDMALKPNNHALDLLVLAQFSQCNKKAIDQEDSSTEQGHISVSSLSWIS</sequence>
<dbReference type="AlphaFoldDB" id="A0A8X6NGP6"/>
<dbReference type="Proteomes" id="UP000887013">
    <property type="component" value="Unassembled WGS sequence"/>
</dbReference>